<evidence type="ECO:0000256" key="1">
    <source>
        <dbReference type="SAM" id="MobiDB-lite"/>
    </source>
</evidence>
<evidence type="ECO:0000256" key="2">
    <source>
        <dbReference type="SAM" id="SignalP"/>
    </source>
</evidence>
<reference evidence="3" key="1">
    <citation type="submission" date="2020-05" db="UniProtKB">
        <authorList>
            <consortium name="EnsemblMetazoa"/>
        </authorList>
    </citation>
    <scope>IDENTIFICATION</scope>
    <source>
        <strain evidence="3">MAF</strain>
    </source>
</reference>
<protein>
    <submittedName>
        <fullName evidence="3">Uncharacterized protein</fullName>
    </submittedName>
</protein>
<accession>A0A182VGU6</accession>
<dbReference type="AlphaFoldDB" id="A0A182VGU6"/>
<feature type="region of interest" description="Disordered" evidence="1">
    <location>
        <begin position="20"/>
        <end position="88"/>
    </location>
</feature>
<dbReference type="VEuPathDB" id="VectorBase:AMEM014744"/>
<keyword evidence="2" id="KW-0732">Signal</keyword>
<organism evidence="3 4">
    <name type="scientific">Anopheles merus</name>
    <name type="common">Mosquito</name>
    <dbReference type="NCBI Taxonomy" id="30066"/>
    <lineage>
        <taxon>Eukaryota</taxon>
        <taxon>Metazoa</taxon>
        <taxon>Ecdysozoa</taxon>
        <taxon>Arthropoda</taxon>
        <taxon>Hexapoda</taxon>
        <taxon>Insecta</taxon>
        <taxon>Pterygota</taxon>
        <taxon>Neoptera</taxon>
        <taxon>Endopterygota</taxon>
        <taxon>Diptera</taxon>
        <taxon>Nematocera</taxon>
        <taxon>Culicoidea</taxon>
        <taxon>Culicidae</taxon>
        <taxon>Anophelinae</taxon>
        <taxon>Anopheles</taxon>
    </lineage>
</organism>
<dbReference type="Proteomes" id="UP000075903">
    <property type="component" value="Unassembled WGS sequence"/>
</dbReference>
<sequence>MLLTSLLSSACSLAVPSAAQKHYSGSGGGGGGFSDQNHGTLSASSPSTVGTTPSTLTLLHVVQQQQQQQQQQPERKQHGNHRRPAEPTAALGADGEHEYVHRPDHPDLYNLTLTAMRQYLRNHLNASRYGKAPRKRSHLHVDAVDVEFYRRFKEFNTSQAVLDGVAGLGSYPFGPTPNGSVGIGTDTVDRDGPAEPLPSVVNVTPVPVASSSVAPPATTGQRDYSVLMDDPRGYITVSSSFPLRPGKTSTTWNSTFTQHRGKWRMVNETAEAGLSL</sequence>
<feature type="chain" id="PRO_5008139716" evidence="2">
    <location>
        <begin position="20"/>
        <end position="276"/>
    </location>
</feature>
<dbReference type="VEuPathDB" id="VectorBase:AMEM21_005059"/>
<feature type="compositionally biased region" description="Low complexity" evidence="1">
    <location>
        <begin position="42"/>
        <end position="72"/>
    </location>
</feature>
<feature type="signal peptide" evidence="2">
    <location>
        <begin position="1"/>
        <end position="19"/>
    </location>
</feature>
<proteinExistence type="predicted"/>
<evidence type="ECO:0000313" key="3">
    <source>
        <dbReference type="EnsemblMetazoa" id="AMEM014744-PA"/>
    </source>
</evidence>
<dbReference type="EnsemblMetazoa" id="AMEM014744-RA">
    <property type="protein sequence ID" value="AMEM014744-PA"/>
    <property type="gene ID" value="AMEM014744"/>
</dbReference>
<evidence type="ECO:0000313" key="4">
    <source>
        <dbReference type="Proteomes" id="UP000075903"/>
    </source>
</evidence>
<name>A0A182VGU6_ANOME</name>
<keyword evidence="4" id="KW-1185">Reference proteome</keyword>